<accession>A0ACC3MAM4</accession>
<proteinExistence type="predicted"/>
<organism evidence="1 2">
    <name type="scientific">Vermiconidia calcicola</name>
    <dbReference type="NCBI Taxonomy" id="1690605"/>
    <lineage>
        <taxon>Eukaryota</taxon>
        <taxon>Fungi</taxon>
        <taxon>Dikarya</taxon>
        <taxon>Ascomycota</taxon>
        <taxon>Pezizomycotina</taxon>
        <taxon>Dothideomycetes</taxon>
        <taxon>Dothideomycetidae</taxon>
        <taxon>Mycosphaerellales</taxon>
        <taxon>Extremaceae</taxon>
        <taxon>Vermiconidia</taxon>
    </lineage>
</organism>
<gene>
    <name evidence="1" type="ORF">LTR37_021293</name>
</gene>
<evidence type="ECO:0000313" key="1">
    <source>
        <dbReference type="EMBL" id="KAK3680367.1"/>
    </source>
</evidence>
<evidence type="ECO:0000313" key="2">
    <source>
        <dbReference type="Proteomes" id="UP001281147"/>
    </source>
</evidence>
<dbReference type="Proteomes" id="UP001281147">
    <property type="component" value="Unassembled WGS sequence"/>
</dbReference>
<protein>
    <submittedName>
        <fullName evidence="1">Uncharacterized protein</fullName>
    </submittedName>
</protein>
<sequence>MKRKSNEKASSDSPEEKQNKGRLVEEEVPASEQSGEANDNGLLSPTDSEIADRPWLVNFYDERVNAKDPQGRTLQDILYYNEDEIEDCHDFIQHMFPLPEPSRVQDRMLDFYGFEMNENGDWDLTATCRREEAQWWKKPLITPREGFDLDAPNTWRIRSSHNHLRLTRIIRSLRVLGLEVPAQHLHRALLVNDPAKEVCESTRMYWARAAQRPLHLPPSEDNNTAQGIPWLRWPQPQQAPIVEGNVVAEEG</sequence>
<keyword evidence="2" id="KW-1185">Reference proteome</keyword>
<reference evidence="1" key="1">
    <citation type="submission" date="2023-07" db="EMBL/GenBank/DDBJ databases">
        <title>Black Yeasts Isolated from many extreme environments.</title>
        <authorList>
            <person name="Coleine C."/>
            <person name="Stajich J.E."/>
            <person name="Selbmann L."/>
        </authorList>
    </citation>
    <scope>NUCLEOTIDE SEQUENCE</scope>
    <source>
        <strain evidence="1">CCFEE 5714</strain>
    </source>
</reference>
<name>A0ACC3MAM4_9PEZI</name>
<dbReference type="EMBL" id="JAUTXU010000465">
    <property type="protein sequence ID" value="KAK3680367.1"/>
    <property type="molecule type" value="Genomic_DNA"/>
</dbReference>
<comment type="caution">
    <text evidence="1">The sequence shown here is derived from an EMBL/GenBank/DDBJ whole genome shotgun (WGS) entry which is preliminary data.</text>
</comment>